<name>A0A6J1CP82_MOMCH</name>
<dbReference type="PANTHER" id="PTHR33143">
    <property type="entry name" value="F16F4.1 PROTEIN-RELATED"/>
    <property type="match status" value="1"/>
</dbReference>
<keyword evidence="3" id="KW-1185">Reference proteome</keyword>
<feature type="region of interest" description="Disordered" evidence="1">
    <location>
        <begin position="1"/>
        <end position="59"/>
    </location>
</feature>
<evidence type="ECO:0000313" key="3">
    <source>
        <dbReference type="Proteomes" id="UP000504603"/>
    </source>
</evidence>
<reference evidence="4" key="1">
    <citation type="submission" date="2025-08" db="UniProtKB">
        <authorList>
            <consortium name="RefSeq"/>
        </authorList>
    </citation>
    <scope>IDENTIFICATION</scope>
    <source>
        <strain evidence="4">OHB3-1</strain>
    </source>
</reference>
<dbReference type="RefSeq" id="XP_022143600.1">
    <property type="nucleotide sequence ID" value="XM_022287908.1"/>
</dbReference>
<feature type="domain" description="VQ" evidence="2">
    <location>
        <begin position="69"/>
        <end position="93"/>
    </location>
</feature>
<dbReference type="GeneID" id="111013457"/>
<dbReference type="PANTHER" id="PTHR33143:SF6">
    <property type="entry name" value="OS08G0102900 PROTEIN"/>
    <property type="match status" value="1"/>
</dbReference>
<dbReference type="AlphaFoldDB" id="A0A6J1CP82"/>
<evidence type="ECO:0000313" key="4">
    <source>
        <dbReference type="RefSeq" id="XP_022143600.1"/>
    </source>
</evidence>
<dbReference type="Pfam" id="PF05678">
    <property type="entry name" value="VQ"/>
    <property type="match status" value="1"/>
</dbReference>
<dbReference type="InterPro" id="IPR008889">
    <property type="entry name" value="VQ"/>
</dbReference>
<organism evidence="3 4">
    <name type="scientific">Momordica charantia</name>
    <name type="common">Bitter gourd</name>
    <name type="synonym">Balsam pear</name>
    <dbReference type="NCBI Taxonomy" id="3673"/>
    <lineage>
        <taxon>Eukaryota</taxon>
        <taxon>Viridiplantae</taxon>
        <taxon>Streptophyta</taxon>
        <taxon>Embryophyta</taxon>
        <taxon>Tracheophyta</taxon>
        <taxon>Spermatophyta</taxon>
        <taxon>Magnoliopsida</taxon>
        <taxon>eudicotyledons</taxon>
        <taxon>Gunneridae</taxon>
        <taxon>Pentapetalae</taxon>
        <taxon>rosids</taxon>
        <taxon>fabids</taxon>
        <taxon>Cucurbitales</taxon>
        <taxon>Cucurbitaceae</taxon>
        <taxon>Momordiceae</taxon>
        <taxon>Momordica</taxon>
    </lineage>
</organism>
<dbReference type="GO" id="GO:0005634">
    <property type="term" value="C:nucleus"/>
    <property type="evidence" value="ECO:0007669"/>
    <property type="project" value="TreeGrafter"/>
</dbReference>
<evidence type="ECO:0000259" key="2">
    <source>
        <dbReference type="Pfam" id="PF05678"/>
    </source>
</evidence>
<dbReference type="Proteomes" id="UP000504603">
    <property type="component" value="Unplaced"/>
</dbReference>
<dbReference type="OrthoDB" id="1518325at2759"/>
<dbReference type="InterPro" id="IPR039607">
    <property type="entry name" value="VQ_8/17/18/20/21/25"/>
</dbReference>
<gene>
    <name evidence="4" type="primary">LOC111013457</name>
</gene>
<sequence>MDPLGPGFPGANPSRKKEIQLQGPRPPQLRVSHESRKIKKPPPHPQAGRPPLPPPAPAQYPQPLIIYDISPKVIHVAENNFMSVVQRLTGLSSSLAAADSSAAGDLSPAARLATIEKASPRPEREREREIDVSDMMMEMADVSVELGQVPGILSPAPASLAPIPSGFFSPAAFELSPHWPASSFLASPSALLSAPLVSPISPPNFYNNLFDLLS</sequence>
<proteinExistence type="predicted"/>
<accession>A0A6J1CP82</accession>
<evidence type="ECO:0000256" key="1">
    <source>
        <dbReference type="SAM" id="MobiDB-lite"/>
    </source>
</evidence>
<dbReference type="KEGG" id="mcha:111013457"/>
<protein>
    <submittedName>
        <fullName evidence="4">Protein MKS1-like</fullName>
    </submittedName>
</protein>
<feature type="compositionally biased region" description="Pro residues" evidence="1">
    <location>
        <begin position="43"/>
        <end position="59"/>
    </location>
</feature>